<gene>
    <name evidence="2" type="ORF">SAMN05445850_5581</name>
</gene>
<protein>
    <submittedName>
        <fullName evidence="2">Uncharacterized protein</fullName>
    </submittedName>
</protein>
<keyword evidence="3" id="KW-1185">Reference proteome</keyword>
<sequence length="246" mass="25206">MQGFSINEVAAPPTTVPGQVIPPTGAGGWGADCQPGIDGTTPTADMLNDLLGNVLRVLQVAGIVPVANRYDDLPDAIQNLIMTAVAGGLTSLAAVAHSGSYNDLLDRPTIPAAQVNADWNAPGGVAQILNKPDMSQYATNARVDGDVINLQNNINGVHADLQNQVNGKQPAGNYLTYDVGFATVGSFCVGSNSAASSLGSTVSGLIAYGAAGNTALPGTWRTLALTNPYEAFGSNSIQLFLAQRIA</sequence>
<evidence type="ECO:0000256" key="1">
    <source>
        <dbReference type="SAM" id="MobiDB-lite"/>
    </source>
</evidence>
<dbReference type="AlphaFoldDB" id="A0A1H1JSF7"/>
<evidence type="ECO:0000313" key="2">
    <source>
        <dbReference type="EMBL" id="SDR52961.1"/>
    </source>
</evidence>
<evidence type="ECO:0000313" key="3">
    <source>
        <dbReference type="Proteomes" id="UP000199365"/>
    </source>
</evidence>
<dbReference type="Proteomes" id="UP000199365">
    <property type="component" value="Unassembled WGS sequence"/>
</dbReference>
<name>A0A1H1JSF7_9BURK</name>
<organism evidence="2 3">
    <name type="scientific">Paraburkholderia tuberum</name>
    <dbReference type="NCBI Taxonomy" id="157910"/>
    <lineage>
        <taxon>Bacteria</taxon>
        <taxon>Pseudomonadati</taxon>
        <taxon>Pseudomonadota</taxon>
        <taxon>Betaproteobacteria</taxon>
        <taxon>Burkholderiales</taxon>
        <taxon>Burkholderiaceae</taxon>
        <taxon>Paraburkholderia</taxon>
    </lineage>
</organism>
<reference evidence="3" key="1">
    <citation type="submission" date="2016-10" db="EMBL/GenBank/DDBJ databases">
        <authorList>
            <person name="Varghese N."/>
            <person name="Submissions S."/>
        </authorList>
    </citation>
    <scope>NUCLEOTIDE SEQUENCE [LARGE SCALE GENOMIC DNA]</scope>
    <source>
        <strain evidence="3">DUS833</strain>
    </source>
</reference>
<proteinExistence type="predicted"/>
<feature type="region of interest" description="Disordered" evidence="1">
    <location>
        <begin position="1"/>
        <end position="29"/>
    </location>
</feature>
<dbReference type="STRING" id="157910.SAMN05445850_5581"/>
<accession>A0A1H1JSF7</accession>
<dbReference type="EMBL" id="FNKX01000002">
    <property type="protein sequence ID" value="SDR52961.1"/>
    <property type="molecule type" value="Genomic_DNA"/>
</dbReference>